<dbReference type="Proteomes" id="UP000294739">
    <property type="component" value="Unassembled WGS sequence"/>
</dbReference>
<sequence length="492" mass="52350">MSSLTLTYLDDLSRVRIEATDLPAGIAIVERSTDQIRWTTVRGGTAVPVVNGAFKLDDYEFADSVENFYRVRPPADAPTADLRSIAVDTATDDGFDNQSVTPPAGVQPGDVIVALQMQQGGSAADMTLPSDFGGGDTWHPLISGGFCKLWWKVQGDTLPPFYIFRKSTDGACVVAVAAISGGREDLAPVAASAFSGLLPTLNPVETPSVDPTGPHDFELRMPTGQVQAPTPATGNSDFLDQAGYTKSADAATPIVTSGSTDGYMLGAVYTRHLASAGQSGQQAFAFDLEAGDTDGLFNARGFTVAVGSVTDVVLTASITVALDGLWLKSLTRPFLNRKVALTDFSEVERASRNGVFPVVGRSYPVAVTDLRMSRQQTITIMTDNLGDARDFDVILSSGDPMFLHAPATCGVDTMYVVIGDTTEGRRSTRGMRRYFDLPLTEVAAPDPSIVGSTVTWQGVLNAYATWRDVIAANATWAQLMDRIGDPTDVIVP</sequence>
<comment type="caution">
    <text evidence="1">The sequence shown here is derived from an EMBL/GenBank/DDBJ whole genome shotgun (WGS) entry which is preliminary data.</text>
</comment>
<organism evidence="1 2">
    <name type="scientific">Jiangella asiatica</name>
    <dbReference type="NCBI Taxonomy" id="2530372"/>
    <lineage>
        <taxon>Bacteria</taxon>
        <taxon>Bacillati</taxon>
        <taxon>Actinomycetota</taxon>
        <taxon>Actinomycetes</taxon>
        <taxon>Jiangellales</taxon>
        <taxon>Jiangellaceae</taxon>
        <taxon>Jiangella</taxon>
    </lineage>
</organism>
<dbReference type="AlphaFoldDB" id="A0A4R5CMW0"/>
<proteinExistence type="predicted"/>
<dbReference type="RefSeq" id="WP_131900920.1">
    <property type="nucleotide sequence ID" value="NZ_SMKZ01000064.1"/>
</dbReference>
<name>A0A4R5CMW0_9ACTN</name>
<reference evidence="1 2" key="1">
    <citation type="submission" date="2019-03" db="EMBL/GenBank/DDBJ databases">
        <title>Draft genome sequences of novel Actinobacteria.</title>
        <authorList>
            <person name="Sahin N."/>
            <person name="Ay H."/>
            <person name="Saygin H."/>
        </authorList>
    </citation>
    <scope>NUCLEOTIDE SEQUENCE [LARGE SCALE GENOMIC DNA]</scope>
    <source>
        <strain evidence="1 2">5K138</strain>
    </source>
</reference>
<dbReference type="InParanoid" id="A0A4R5CMW0"/>
<evidence type="ECO:0000313" key="2">
    <source>
        <dbReference type="Proteomes" id="UP000294739"/>
    </source>
</evidence>
<protein>
    <submittedName>
        <fullName evidence="1">Uncharacterized protein</fullName>
    </submittedName>
</protein>
<accession>A0A4R5CMW0</accession>
<keyword evidence="2" id="KW-1185">Reference proteome</keyword>
<evidence type="ECO:0000313" key="1">
    <source>
        <dbReference type="EMBL" id="TDD98894.1"/>
    </source>
</evidence>
<dbReference type="OrthoDB" id="3358333at2"/>
<gene>
    <name evidence="1" type="ORF">E1269_28225</name>
</gene>
<dbReference type="EMBL" id="SMKZ01000064">
    <property type="protein sequence ID" value="TDD98894.1"/>
    <property type="molecule type" value="Genomic_DNA"/>
</dbReference>